<evidence type="ECO:0000256" key="4">
    <source>
        <dbReference type="ARBA" id="ARBA00022490"/>
    </source>
</evidence>
<dbReference type="SUPFAM" id="SSF56281">
    <property type="entry name" value="Metallo-hydrolase/oxidoreductase"/>
    <property type="match status" value="1"/>
</dbReference>
<dbReference type="InterPro" id="IPR027074">
    <property type="entry name" value="Integrator_9su"/>
</dbReference>
<dbReference type="InterPro" id="IPR001279">
    <property type="entry name" value="Metallo-B-lactamas"/>
</dbReference>
<evidence type="ECO:0000313" key="7">
    <source>
        <dbReference type="EMBL" id="VVC44348.1"/>
    </source>
</evidence>
<organism evidence="7 8">
    <name type="scientific">Cinara cedri</name>
    <dbReference type="NCBI Taxonomy" id="506608"/>
    <lineage>
        <taxon>Eukaryota</taxon>
        <taxon>Metazoa</taxon>
        <taxon>Ecdysozoa</taxon>
        <taxon>Arthropoda</taxon>
        <taxon>Hexapoda</taxon>
        <taxon>Insecta</taxon>
        <taxon>Pterygota</taxon>
        <taxon>Neoptera</taxon>
        <taxon>Paraneoptera</taxon>
        <taxon>Hemiptera</taxon>
        <taxon>Sternorrhyncha</taxon>
        <taxon>Aphidomorpha</taxon>
        <taxon>Aphidoidea</taxon>
        <taxon>Aphididae</taxon>
        <taxon>Lachninae</taxon>
        <taxon>Cinara</taxon>
    </lineage>
</organism>
<dbReference type="InterPro" id="IPR036866">
    <property type="entry name" value="RibonucZ/Hydroxyglut_hydro"/>
</dbReference>
<dbReference type="InterPro" id="IPR048660">
    <property type="entry name" value="IntS9-like_C"/>
</dbReference>
<keyword evidence="8" id="KW-1185">Reference proteome</keyword>
<dbReference type="PANTHER" id="PTHR46094">
    <property type="entry name" value="INTEGRATOR COMPLEX SUBUNIT 9"/>
    <property type="match status" value="1"/>
</dbReference>
<evidence type="ECO:0000256" key="2">
    <source>
        <dbReference type="ARBA" id="ARBA00004496"/>
    </source>
</evidence>
<evidence type="ECO:0000256" key="3">
    <source>
        <dbReference type="ARBA" id="ARBA00006861"/>
    </source>
</evidence>
<dbReference type="Pfam" id="PF10996">
    <property type="entry name" value="Beta-Casp"/>
    <property type="match status" value="1"/>
</dbReference>
<dbReference type="Pfam" id="PF16661">
    <property type="entry name" value="Lactamase_B_6"/>
    <property type="match status" value="1"/>
</dbReference>
<dbReference type="GO" id="GO:0034472">
    <property type="term" value="P:snRNA 3'-end processing"/>
    <property type="evidence" value="ECO:0007669"/>
    <property type="project" value="TreeGrafter"/>
</dbReference>
<accession>A0A5E4NKT5</accession>
<dbReference type="GO" id="GO:0005737">
    <property type="term" value="C:cytoplasm"/>
    <property type="evidence" value="ECO:0007669"/>
    <property type="project" value="UniProtKB-SubCell"/>
</dbReference>
<dbReference type="EMBL" id="CABPRJ010002378">
    <property type="protein sequence ID" value="VVC44348.1"/>
    <property type="molecule type" value="Genomic_DNA"/>
</dbReference>
<reference evidence="7 8" key="1">
    <citation type="submission" date="2019-08" db="EMBL/GenBank/DDBJ databases">
        <authorList>
            <person name="Alioto T."/>
            <person name="Alioto T."/>
            <person name="Gomez Garrido J."/>
        </authorList>
    </citation>
    <scope>NUCLEOTIDE SEQUENCE [LARGE SCALE GENOMIC DNA]</scope>
</reference>
<dbReference type="AlphaFoldDB" id="A0A5E4NKT5"/>
<dbReference type="GO" id="GO:0032039">
    <property type="term" value="C:integrator complex"/>
    <property type="evidence" value="ECO:0007669"/>
    <property type="project" value="InterPro"/>
</dbReference>
<dbReference type="Pfam" id="PF21382">
    <property type="entry name" value="IntS9_C"/>
    <property type="match status" value="1"/>
</dbReference>
<dbReference type="Proteomes" id="UP000325440">
    <property type="component" value="Unassembled WGS sequence"/>
</dbReference>
<feature type="domain" description="Beta-Casp" evidence="6">
    <location>
        <begin position="305"/>
        <end position="434"/>
    </location>
</feature>
<dbReference type="PANTHER" id="PTHR46094:SF1">
    <property type="entry name" value="INTEGRATOR COMPLEX SUBUNIT 9"/>
    <property type="match status" value="1"/>
</dbReference>
<dbReference type="Gene3D" id="3.40.50.10890">
    <property type="match status" value="1"/>
</dbReference>
<proteinExistence type="inferred from homology"/>
<comment type="subcellular location">
    <subcellularLocation>
        <location evidence="2">Cytoplasm</location>
    </subcellularLocation>
    <subcellularLocation>
        <location evidence="1">Nucleus</location>
    </subcellularLocation>
</comment>
<dbReference type="OrthoDB" id="5600060at2759"/>
<dbReference type="SMART" id="SM01027">
    <property type="entry name" value="Beta-Casp"/>
    <property type="match status" value="1"/>
</dbReference>
<keyword evidence="5" id="KW-0539">Nucleus</keyword>
<evidence type="ECO:0000256" key="5">
    <source>
        <dbReference type="ARBA" id="ARBA00023242"/>
    </source>
</evidence>
<dbReference type="InterPro" id="IPR022712">
    <property type="entry name" value="Beta_Casp"/>
</dbReference>
<protein>
    <submittedName>
        <fullName evidence="7">Metallo-beta-lactamase,Beta-Casp domain</fullName>
    </submittedName>
</protein>
<keyword evidence="4" id="KW-0963">Cytoplasm</keyword>
<evidence type="ECO:0000256" key="1">
    <source>
        <dbReference type="ARBA" id="ARBA00004123"/>
    </source>
</evidence>
<name>A0A5E4NKT5_9HEMI</name>
<evidence type="ECO:0000259" key="6">
    <source>
        <dbReference type="SMART" id="SM01027"/>
    </source>
</evidence>
<dbReference type="Gene3D" id="3.60.15.10">
    <property type="entry name" value="Ribonuclease Z/Hydroxyacylglutathione hydrolase-like"/>
    <property type="match status" value="1"/>
</dbReference>
<sequence length="658" mass="74577">MKVYCLSEDPNKPCFVIKLKSVSIMLDCGLSAHSVLNFLPLFPIPDWKPNKAAAWIPKNFSDPQIEGELNECMTNQVLVNSAPEFMTPLTKLVDFADIDVILVSNYMTMLALPFITENTGFKGVVYMTEPTLHIGKLFLEELVDFVEQSPKPNVAKYWKEILHLLPPPLCNSFKPHTWRQLYSLAQVHSSLTRVQMISYDQKIEITGALTVTAVSSGYCLGSSNWVIYLESKKLVYVSNTSTLTTHPRPMDQVNLKNADIMLLSSLTQAPAANPDSMLGELCLSVAVTLRNNGSVLIPCYPSGVVYDLFECLSSHLDSTALGQIPMYFISPVAHSSLEYSNILAEWLSQSKQNKVYFPEEPFPHAQLVKSGRLKHFKHVYTDDLWNDLRQPCVVFCGHPSLRFGDVVHFVEYWGTNPLNTIIFTEPEFPYLEALAPFQPLSMKAMHCPIDTSMNFTQANKMIKDLKPVVLILPERYANPPTGFNHKNEFVIDQTDRKVLTIKRGEVISEKLDIKTVNVPFTTEMVVNITLNELQSGLKASKFTAILDTKDNKYKLDILKDEVLLNKSTESEFDLSKTLINKTYEWGQLDIDRFLRALTNEGVSDPKIEHNTHGYTIHLKSEDTLIQVDDKSTHIFCGKMDKNWRLKLRTIVMDCLNSF</sequence>
<comment type="similarity">
    <text evidence="3">Belongs to the metallo-beta-lactamase superfamily. RNA-metabolizing metallo-beta-lactamase-like family. INTS9 subfamily.</text>
</comment>
<evidence type="ECO:0000313" key="8">
    <source>
        <dbReference type="Proteomes" id="UP000325440"/>
    </source>
</evidence>
<gene>
    <name evidence="7" type="ORF">CINCED_3A024971</name>
</gene>